<dbReference type="SMART" id="SM00443">
    <property type="entry name" value="G_patch"/>
    <property type="match status" value="1"/>
</dbReference>
<dbReference type="PROSITE" id="PS51613">
    <property type="entry name" value="SAM_MT_RRMJ"/>
    <property type="match status" value="1"/>
</dbReference>
<dbReference type="Pfam" id="PF01585">
    <property type="entry name" value="G-patch"/>
    <property type="match status" value="1"/>
</dbReference>
<keyword evidence="1" id="KW-0808">Transferase</keyword>
<comment type="catalytic activity">
    <reaction evidence="1">
        <text>a 5'-end (N(7)-methyl 5'-triphosphoguanosine)-ribonucleoside in mRNA + S-adenosyl-L-methionine = a 5'-end (N(7)-methyl 5'-triphosphoguanosine)-(2'-O-methyl-ribonucleoside) in mRNA + S-adenosyl-L-homocysteine + H(+)</text>
        <dbReference type="Rhea" id="RHEA:67020"/>
        <dbReference type="Rhea" id="RHEA-COMP:17167"/>
        <dbReference type="Rhea" id="RHEA-COMP:17168"/>
        <dbReference type="ChEBI" id="CHEBI:15378"/>
        <dbReference type="ChEBI" id="CHEBI:57856"/>
        <dbReference type="ChEBI" id="CHEBI:59789"/>
        <dbReference type="ChEBI" id="CHEBI:156461"/>
        <dbReference type="ChEBI" id="CHEBI:167609"/>
        <dbReference type="EC" id="2.1.1.57"/>
    </reaction>
</comment>
<dbReference type="InterPro" id="IPR029063">
    <property type="entry name" value="SAM-dependent_MTases_sf"/>
</dbReference>
<protein>
    <recommendedName>
        <fullName evidence="1">Cap-specific mRNA (nucleoside-2'-O-)-methyltransferase 1</fullName>
        <ecNumber evidence="1">2.1.1.57</ecNumber>
    </recommendedName>
    <alternativeName>
        <fullName evidence="1">Cap1 2'O-ribose methyltransferase 1</fullName>
    </alternativeName>
</protein>
<feature type="region of interest" description="Disordered" evidence="2">
    <location>
        <begin position="1"/>
        <end position="80"/>
    </location>
</feature>
<name>A0A8S1HS10_9PELO</name>
<dbReference type="PANTHER" id="PTHR16121:SF0">
    <property type="entry name" value="CAP-SPECIFIC MRNA (NUCLEOSIDE-2'-O-)-METHYLTRANSFERASE 1"/>
    <property type="match status" value="1"/>
</dbReference>
<dbReference type="InterPro" id="IPR002877">
    <property type="entry name" value="RNA_MeTrfase_FtsJ_dom"/>
</dbReference>
<dbReference type="GO" id="GO:0004483">
    <property type="term" value="F:methyltransferase cap1 activity"/>
    <property type="evidence" value="ECO:0007669"/>
    <property type="project" value="UniProtKB-UniRule"/>
</dbReference>
<proteinExistence type="predicted"/>
<reference evidence="5" key="1">
    <citation type="submission" date="2020-10" db="EMBL/GenBank/DDBJ databases">
        <authorList>
            <person name="Kikuchi T."/>
        </authorList>
    </citation>
    <scope>NUCLEOTIDE SEQUENCE</scope>
    <source>
        <strain evidence="5">NKZ352</strain>
    </source>
</reference>
<evidence type="ECO:0000256" key="2">
    <source>
        <dbReference type="SAM" id="MobiDB-lite"/>
    </source>
</evidence>
<comment type="subcellular location">
    <subcellularLocation>
        <location evidence="1">Nucleus</location>
    </subcellularLocation>
</comment>
<dbReference type="PANTHER" id="PTHR16121">
    <property type="entry name" value="CAP-SPECIFIC MRNA (NUCLEOSIDE-2'-O-)-METHYLTRANSFERASE 1-RELATED"/>
    <property type="match status" value="1"/>
</dbReference>
<dbReference type="OrthoDB" id="10251234at2759"/>
<dbReference type="Gene3D" id="3.40.50.12760">
    <property type="match status" value="1"/>
</dbReference>
<keyword evidence="1" id="KW-0949">S-adenosyl-L-methionine</keyword>
<keyword evidence="1" id="KW-0539">Nucleus</keyword>
<keyword evidence="1" id="KW-0506">mRNA capping</keyword>
<evidence type="ECO:0000256" key="1">
    <source>
        <dbReference type="RuleBase" id="RU368012"/>
    </source>
</evidence>
<dbReference type="PROSITE" id="PS50174">
    <property type="entry name" value="G_PATCH"/>
    <property type="match status" value="1"/>
</dbReference>
<dbReference type="EC" id="2.1.1.57" evidence="1"/>
<dbReference type="InterPro" id="IPR050851">
    <property type="entry name" value="mRNA_Cap_2O-Ribose_MeTrfase"/>
</dbReference>
<dbReference type="EMBL" id="CAJGYM010000061">
    <property type="protein sequence ID" value="CAD6195851.1"/>
    <property type="molecule type" value="Genomic_DNA"/>
</dbReference>
<evidence type="ECO:0000313" key="6">
    <source>
        <dbReference type="Proteomes" id="UP000835052"/>
    </source>
</evidence>
<dbReference type="GO" id="GO:0003676">
    <property type="term" value="F:nucleic acid binding"/>
    <property type="evidence" value="ECO:0007669"/>
    <property type="project" value="UniProtKB-UniRule"/>
</dbReference>
<dbReference type="GO" id="GO:0006370">
    <property type="term" value="P:7-methylguanosine mRNA capping"/>
    <property type="evidence" value="ECO:0007669"/>
    <property type="project" value="UniProtKB-UniRule"/>
</dbReference>
<dbReference type="GO" id="GO:0016556">
    <property type="term" value="P:mRNA modification"/>
    <property type="evidence" value="ECO:0007669"/>
    <property type="project" value="UniProtKB-UniRule"/>
</dbReference>
<dbReference type="FunFam" id="3.40.50.12760:FF:000004">
    <property type="entry name" value="FtsJ-like methyltransferase"/>
    <property type="match status" value="1"/>
</dbReference>
<feature type="domain" description="RrmJ-type SAM-dependent 2'-O-MTase" evidence="4">
    <location>
        <begin position="226"/>
        <end position="432"/>
    </location>
</feature>
<gene>
    <name evidence="5" type="ORF">CAUJ_LOCUS11769</name>
</gene>
<dbReference type="SUPFAM" id="SSF53335">
    <property type="entry name" value="S-adenosyl-L-methionine-dependent methyltransferases"/>
    <property type="match status" value="1"/>
</dbReference>
<keyword evidence="6" id="KW-1185">Reference proteome</keyword>
<organism evidence="5 6">
    <name type="scientific">Caenorhabditis auriculariae</name>
    <dbReference type="NCBI Taxonomy" id="2777116"/>
    <lineage>
        <taxon>Eukaryota</taxon>
        <taxon>Metazoa</taxon>
        <taxon>Ecdysozoa</taxon>
        <taxon>Nematoda</taxon>
        <taxon>Chromadorea</taxon>
        <taxon>Rhabditida</taxon>
        <taxon>Rhabditina</taxon>
        <taxon>Rhabditomorpha</taxon>
        <taxon>Rhabditoidea</taxon>
        <taxon>Rhabditidae</taxon>
        <taxon>Peloderinae</taxon>
        <taxon>Caenorhabditis</taxon>
    </lineage>
</organism>
<keyword evidence="1" id="KW-0489">Methyltransferase</keyword>
<dbReference type="GO" id="GO:0032259">
    <property type="term" value="P:methylation"/>
    <property type="evidence" value="ECO:0007669"/>
    <property type="project" value="UniProtKB-KW"/>
</dbReference>
<dbReference type="GO" id="GO:0005634">
    <property type="term" value="C:nucleus"/>
    <property type="evidence" value="ECO:0007669"/>
    <property type="project" value="UniProtKB-SubCell"/>
</dbReference>
<evidence type="ECO:0000259" key="4">
    <source>
        <dbReference type="PROSITE" id="PS51613"/>
    </source>
</evidence>
<feature type="compositionally biased region" description="Basic and acidic residues" evidence="2">
    <location>
        <begin position="17"/>
        <end position="31"/>
    </location>
</feature>
<sequence>MNQSTLSDDSDGNSNNDRYDFLRKARRRDMQEEYSEEMGTFNRKRPFSNQQTLSDDEEDDGGSNQKAAKTEDPVDKNSAGYKLMRKMGYKEGSGLGKQGQGISEPIALSSQRGRIGLGHEANKVLTRQMDEVWDESKEEKTVEERVEWFEACPLEVREEIVENLKDDRWIVVKQKKLIIDDEVDFCDELTLKNMLEAKQVFDNMTDKDLREARTRANPYETIGGAFFQNRAAMKTANLDRIYDWIFSMENPQTLLKKNPLEDAKPSNSDDRSSPLFYFADVCAGPGGFSEYMLWRKGFYNAKGFGFTLDGKDDFKLHKFCASSAYYFEPYYGVKNNGDVTDPENIDSLEDYVSKGTNGLGVHLMMADGGFSVEKQENLQEILSKRLYLCQLLVSLAGLVYLMRICYDDVSLHKPHTSRPANSERYIICKGLRKEFSDVVRDYLKRVNRKIGELKNREDPNDVQEIVPHSIMQSDEDFFTYLVKHNQKLAQRQTVYLQKYLSFSRNQGLFDKDQGNLRDDCLNYWMVPNRKRARDRERVRESLNAAFVLGIYTKKMMGANDFNVRTPEFSPRMLEQSNDKHYKHAEFRFVRLSERSNPYLLVATSDAIFVHKGYWERMENDLARIPESTILLVEPTTERVRNGNRISKGTQEIFRIIDAAVLNGDDVSMLSYEQRMTAARKFALALQRVNAQVRKGWGNRSKIIRPHILTVADVFSFNELENMKNEMELVNFQNESHPLFTESGYSMVCSGLRFCRVIRQDWCMAYSRSQSLIYAYNLQNKAIGSIFERDFERNEVWASFWDTAMMKENEKKETLRRMADDPRNAYVSQCVWKWQICVENTYGPRAIMTEDEHKGGPTVSSIMAAVNHIDKLCGIA</sequence>
<evidence type="ECO:0000313" key="5">
    <source>
        <dbReference type="EMBL" id="CAD6195851.1"/>
    </source>
</evidence>
<keyword evidence="1" id="KW-0507">mRNA processing</keyword>
<accession>A0A8S1HS10</accession>
<dbReference type="AlphaFoldDB" id="A0A8S1HS10"/>
<dbReference type="InterPro" id="IPR025816">
    <property type="entry name" value="RrmJ-type_MeTrfase"/>
</dbReference>
<comment type="caution">
    <text evidence="5">The sequence shown here is derived from an EMBL/GenBank/DDBJ whole genome shotgun (WGS) entry which is preliminary data.</text>
</comment>
<dbReference type="Pfam" id="PF01728">
    <property type="entry name" value="FtsJ"/>
    <property type="match status" value="1"/>
</dbReference>
<feature type="domain" description="G-patch" evidence="3">
    <location>
        <begin position="76"/>
        <end position="122"/>
    </location>
</feature>
<dbReference type="InterPro" id="IPR000467">
    <property type="entry name" value="G_patch_dom"/>
</dbReference>
<comment type="function">
    <text evidence="1">S-adenosyl-L-methionine-dependent methyltransferase that mediates RNA cap1 2'-O-ribose methylation to the 5'-cap structure of RNAs. Methylates the ribose of the first nucleotide of a m(7)GpppG-capped mRNA to produce m(7)GpppNmp (cap1).</text>
</comment>
<dbReference type="GO" id="GO:0005737">
    <property type="term" value="C:cytoplasm"/>
    <property type="evidence" value="ECO:0007669"/>
    <property type="project" value="TreeGrafter"/>
</dbReference>
<dbReference type="Proteomes" id="UP000835052">
    <property type="component" value="Unassembled WGS sequence"/>
</dbReference>
<evidence type="ECO:0000259" key="3">
    <source>
        <dbReference type="PROSITE" id="PS50174"/>
    </source>
</evidence>